<name>B4IPK9_DROSE</name>
<keyword evidence="2" id="KW-1185">Reference proteome</keyword>
<evidence type="ECO:0000313" key="1">
    <source>
        <dbReference type="EMBL" id="EDW54741.1"/>
    </source>
</evidence>
<accession>B4IPK9</accession>
<dbReference type="HOGENOM" id="CLU_2256722_0_0_1"/>
<dbReference type="Proteomes" id="UP000001292">
    <property type="component" value="Unassembled WGS sequence"/>
</dbReference>
<sequence length="104" mass="11275">PPSQPPPSAAVLDLSVPRVPHHPVHQRHHGFFSPTAAYMNALATRALPPTPPLMAAEHIKVTAAEHLFKNVSWVEAGHRKPVSQAARGCCFAIIPLLRALGFLR</sequence>
<organism evidence="2">
    <name type="scientific">Drosophila sechellia</name>
    <name type="common">Fruit fly</name>
    <dbReference type="NCBI Taxonomy" id="7238"/>
    <lineage>
        <taxon>Eukaryota</taxon>
        <taxon>Metazoa</taxon>
        <taxon>Ecdysozoa</taxon>
        <taxon>Arthropoda</taxon>
        <taxon>Hexapoda</taxon>
        <taxon>Insecta</taxon>
        <taxon>Pterygota</taxon>
        <taxon>Neoptera</taxon>
        <taxon>Endopterygota</taxon>
        <taxon>Diptera</taxon>
        <taxon>Brachycera</taxon>
        <taxon>Muscomorpha</taxon>
        <taxon>Ephydroidea</taxon>
        <taxon>Drosophilidae</taxon>
        <taxon>Drosophila</taxon>
        <taxon>Sophophora</taxon>
    </lineage>
</organism>
<protein>
    <submittedName>
        <fullName evidence="1">GM10087</fullName>
    </submittedName>
</protein>
<gene>
    <name evidence="1" type="primary">Dsec\GM10087</name>
    <name evidence="1" type="ORF">Dsec_GM10087</name>
</gene>
<evidence type="ECO:0000313" key="2">
    <source>
        <dbReference type="Proteomes" id="UP000001292"/>
    </source>
</evidence>
<dbReference type="AlphaFoldDB" id="B4IPK9"/>
<feature type="non-terminal residue" evidence="1">
    <location>
        <position position="1"/>
    </location>
</feature>
<dbReference type="STRING" id="7238.B4IPK9"/>
<proteinExistence type="predicted"/>
<reference evidence="1 2" key="1">
    <citation type="journal article" date="2007" name="Nature">
        <title>Evolution of genes and genomes on the Drosophila phylogeny.</title>
        <authorList>
            <consortium name="Drosophila 12 Genomes Consortium"/>
            <person name="Clark A.G."/>
            <person name="Eisen M.B."/>
            <person name="Smith D.R."/>
            <person name="Bergman C.M."/>
            <person name="Oliver B."/>
            <person name="Markow T.A."/>
            <person name="Kaufman T.C."/>
            <person name="Kellis M."/>
            <person name="Gelbart W."/>
            <person name="Iyer V.N."/>
            <person name="Pollard D.A."/>
            <person name="Sackton T.B."/>
            <person name="Larracuente A.M."/>
            <person name="Singh N.D."/>
            <person name="Abad J.P."/>
            <person name="Abt D.N."/>
            <person name="Adryan B."/>
            <person name="Aguade M."/>
            <person name="Akashi H."/>
            <person name="Anderson W.W."/>
            <person name="Aquadro C.F."/>
            <person name="Ardell D.H."/>
            <person name="Arguello R."/>
            <person name="Artieri C.G."/>
            <person name="Barbash D.A."/>
            <person name="Barker D."/>
            <person name="Barsanti P."/>
            <person name="Batterham P."/>
            <person name="Batzoglou S."/>
            <person name="Begun D."/>
            <person name="Bhutkar A."/>
            <person name="Blanco E."/>
            <person name="Bosak S.A."/>
            <person name="Bradley R.K."/>
            <person name="Brand A.D."/>
            <person name="Brent M.R."/>
            <person name="Brooks A.N."/>
            <person name="Brown R.H."/>
            <person name="Butlin R.K."/>
            <person name="Caggese C."/>
            <person name="Calvi B.R."/>
            <person name="Bernardo de Carvalho A."/>
            <person name="Caspi A."/>
            <person name="Castrezana S."/>
            <person name="Celniker S.E."/>
            <person name="Chang J.L."/>
            <person name="Chapple C."/>
            <person name="Chatterji S."/>
            <person name="Chinwalla A."/>
            <person name="Civetta A."/>
            <person name="Clifton S.W."/>
            <person name="Comeron J.M."/>
            <person name="Costello J.C."/>
            <person name="Coyne J.A."/>
            <person name="Daub J."/>
            <person name="David R.G."/>
            <person name="Delcher A.L."/>
            <person name="Delehaunty K."/>
            <person name="Do C.B."/>
            <person name="Ebling H."/>
            <person name="Edwards K."/>
            <person name="Eickbush T."/>
            <person name="Evans J.D."/>
            <person name="Filipski A."/>
            <person name="Findeiss S."/>
            <person name="Freyhult E."/>
            <person name="Fulton L."/>
            <person name="Fulton R."/>
            <person name="Garcia A.C."/>
            <person name="Gardiner A."/>
            <person name="Garfield D.A."/>
            <person name="Garvin B.E."/>
            <person name="Gibson G."/>
            <person name="Gilbert D."/>
            <person name="Gnerre S."/>
            <person name="Godfrey J."/>
            <person name="Good R."/>
            <person name="Gotea V."/>
            <person name="Gravely B."/>
            <person name="Greenberg A.J."/>
            <person name="Griffiths-Jones S."/>
            <person name="Gross S."/>
            <person name="Guigo R."/>
            <person name="Gustafson E.A."/>
            <person name="Haerty W."/>
            <person name="Hahn M.W."/>
            <person name="Halligan D.L."/>
            <person name="Halpern A.L."/>
            <person name="Halter G.M."/>
            <person name="Han M.V."/>
            <person name="Heger A."/>
            <person name="Hillier L."/>
            <person name="Hinrichs A.S."/>
            <person name="Holmes I."/>
            <person name="Hoskins R.A."/>
            <person name="Hubisz M.J."/>
            <person name="Hultmark D."/>
            <person name="Huntley M.A."/>
            <person name="Jaffe D.B."/>
            <person name="Jagadeeshan S."/>
            <person name="Jeck W.R."/>
            <person name="Johnson J."/>
            <person name="Jones C.D."/>
            <person name="Jordan W.C."/>
            <person name="Karpen G.H."/>
            <person name="Kataoka E."/>
            <person name="Keightley P.D."/>
            <person name="Kheradpour P."/>
            <person name="Kirkness E.F."/>
            <person name="Koerich L.B."/>
            <person name="Kristiansen K."/>
            <person name="Kudrna D."/>
            <person name="Kulathinal R.J."/>
            <person name="Kumar S."/>
            <person name="Kwok R."/>
            <person name="Lander E."/>
            <person name="Langley C.H."/>
            <person name="Lapoint R."/>
            <person name="Lazzaro B.P."/>
            <person name="Lee S.J."/>
            <person name="Levesque L."/>
            <person name="Li R."/>
            <person name="Lin C.F."/>
            <person name="Lin M.F."/>
            <person name="Lindblad-Toh K."/>
            <person name="Llopart A."/>
            <person name="Long M."/>
            <person name="Low L."/>
            <person name="Lozovsky E."/>
            <person name="Lu J."/>
            <person name="Luo M."/>
            <person name="Machado C.A."/>
            <person name="Makalowski W."/>
            <person name="Marzo M."/>
            <person name="Matsuda M."/>
            <person name="Matzkin L."/>
            <person name="McAllister B."/>
            <person name="McBride C.S."/>
            <person name="McKernan B."/>
            <person name="McKernan K."/>
            <person name="Mendez-Lago M."/>
            <person name="Minx P."/>
            <person name="Mollenhauer M.U."/>
            <person name="Montooth K."/>
            <person name="Mount S.M."/>
            <person name="Mu X."/>
            <person name="Myers E."/>
            <person name="Negre B."/>
            <person name="Newfeld S."/>
            <person name="Nielsen R."/>
            <person name="Noor M.A."/>
            <person name="O'Grady P."/>
            <person name="Pachter L."/>
            <person name="Papaceit M."/>
            <person name="Parisi M.J."/>
            <person name="Parisi M."/>
            <person name="Parts L."/>
            <person name="Pedersen J.S."/>
            <person name="Pesole G."/>
            <person name="Phillippy A.M."/>
            <person name="Ponting C.P."/>
            <person name="Pop M."/>
            <person name="Porcelli D."/>
            <person name="Powell J.R."/>
            <person name="Prohaska S."/>
            <person name="Pruitt K."/>
            <person name="Puig M."/>
            <person name="Quesneville H."/>
            <person name="Ram K.R."/>
            <person name="Rand D."/>
            <person name="Rasmussen M.D."/>
            <person name="Reed L.K."/>
            <person name="Reenan R."/>
            <person name="Reily A."/>
            <person name="Remington K.A."/>
            <person name="Rieger T.T."/>
            <person name="Ritchie M.G."/>
            <person name="Robin C."/>
            <person name="Rogers Y.H."/>
            <person name="Rohde C."/>
            <person name="Rozas J."/>
            <person name="Rubenfield M.J."/>
            <person name="Ruiz A."/>
            <person name="Russo S."/>
            <person name="Salzberg S.L."/>
            <person name="Sanchez-Gracia A."/>
            <person name="Saranga D.J."/>
            <person name="Sato H."/>
            <person name="Schaeffer S.W."/>
            <person name="Schatz M.C."/>
            <person name="Schlenke T."/>
            <person name="Schwartz R."/>
            <person name="Segarra C."/>
            <person name="Singh R.S."/>
            <person name="Sirot L."/>
            <person name="Sirota M."/>
            <person name="Sisneros N.B."/>
            <person name="Smith C.D."/>
            <person name="Smith T.F."/>
            <person name="Spieth J."/>
            <person name="Stage D.E."/>
            <person name="Stark A."/>
            <person name="Stephan W."/>
            <person name="Strausberg R.L."/>
            <person name="Strempel S."/>
            <person name="Sturgill D."/>
            <person name="Sutton G."/>
            <person name="Sutton G.G."/>
            <person name="Tao W."/>
            <person name="Teichmann S."/>
            <person name="Tobari Y.N."/>
            <person name="Tomimura Y."/>
            <person name="Tsolas J.M."/>
            <person name="Valente V.L."/>
            <person name="Venter E."/>
            <person name="Venter J.C."/>
            <person name="Vicario S."/>
            <person name="Vieira F.G."/>
            <person name="Vilella A.J."/>
            <person name="Villasante A."/>
            <person name="Walenz B."/>
            <person name="Wang J."/>
            <person name="Wasserman M."/>
            <person name="Watts T."/>
            <person name="Wilson D."/>
            <person name="Wilson R.K."/>
            <person name="Wing R.A."/>
            <person name="Wolfner M.F."/>
            <person name="Wong A."/>
            <person name="Wong G.K."/>
            <person name="Wu C.I."/>
            <person name="Wu G."/>
            <person name="Yamamoto D."/>
            <person name="Yang H.P."/>
            <person name="Yang S.P."/>
            <person name="Yorke J.A."/>
            <person name="Yoshida K."/>
            <person name="Zdobnov E."/>
            <person name="Zhang P."/>
            <person name="Zhang Y."/>
            <person name="Zimin A.V."/>
            <person name="Baldwin J."/>
            <person name="Abdouelleil A."/>
            <person name="Abdulkadir J."/>
            <person name="Abebe A."/>
            <person name="Abera B."/>
            <person name="Abreu J."/>
            <person name="Acer S.C."/>
            <person name="Aftuck L."/>
            <person name="Alexander A."/>
            <person name="An P."/>
            <person name="Anderson E."/>
            <person name="Anderson S."/>
            <person name="Arachi H."/>
            <person name="Azer M."/>
            <person name="Bachantsang P."/>
            <person name="Barry A."/>
            <person name="Bayul T."/>
            <person name="Berlin A."/>
            <person name="Bessette D."/>
            <person name="Bloom T."/>
            <person name="Blye J."/>
            <person name="Boguslavskiy L."/>
            <person name="Bonnet C."/>
            <person name="Boukhgalter B."/>
            <person name="Bourzgui I."/>
            <person name="Brown A."/>
            <person name="Cahill P."/>
            <person name="Channer S."/>
            <person name="Cheshatsang Y."/>
            <person name="Chuda L."/>
            <person name="Citroen M."/>
            <person name="Collymore A."/>
            <person name="Cooke P."/>
            <person name="Costello M."/>
            <person name="D'Aco K."/>
            <person name="Daza R."/>
            <person name="De Haan G."/>
            <person name="DeGray S."/>
            <person name="DeMaso C."/>
            <person name="Dhargay N."/>
            <person name="Dooley K."/>
            <person name="Dooley E."/>
            <person name="Doricent M."/>
            <person name="Dorje P."/>
            <person name="Dorjee K."/>
            <person name="Dupes A."/>
            <person name="Elong R."/>
            <person name="Falk J."/>
            <person name="Farina A."/>
            <person name="Faro S."/>
            <person name="Ferguson D."/>
            <person name="Fisher S."/>
            <person name="Foley C.D."/>
            <person name="Franke A."/>
            <person name="Friedrich D."/>
            <person name="Gadbois L."/>
            <person name="Gearin G."/>
            <person name="Gearin C.R."/>
            <person name="Giannoukos G."/>
            <person name="Goode T."/>
            <person name="Graham J."/>
            <person name="Grandbois E."/>
            <person name="Grewal S."/>
            <person name="Gyaltsen K."/>
            <person name="Hafez N."/>
            <person name="Hagos B."/>
            <person name="Hall J."/>
            <person name="Henson C."/>
            <person name="Hollinger A."/>
            <person name="Honan T."/>
            <person name="Huard M.D."/>
            <person name="Hughes L."/>
            <person name="Hurhula B."/>
            <person name="Husby M.E."/>
            <person name="Kamat A."/>
            <person name="Kanga B."/>
            <person name="Kashin S."/>
            <person name="Khazanovich D."/>
            <person name="Kisner P."/>
            <person name="Lance K."/>
            <person name="Lara M."/>
            <person name="Lee W."/>
            <person name="Lennon N."/>
            <person name="Letendre F."/>
            <person name="LeVine R."/>
            <person name="Lipovsky A."/>
            <person name="Liu X."/>
            <person name="Liu J."/>
            <person name="Liu S."/>
            <person name="Lokyitsang T."/>
            <person name="Lokyitsang Y."/>
            <person name="Lubonja R."/>
            <person name="Lui A."/>
            <person name="MacDonald P."/>
            <person name="Magnisalis V."/>
            <person name="Maru K."/>
            <person name="Matthews C."/>
            <person name="McCusker W."/>
            <person name="McDonough S."/>
            <person name="Mehta T."/>
            <person name="Meldrim J."/>
            <person name="Meneus L."/>
            <person name="Mihai O."/>
            <person name="Mihalev A."/>
            <person name="Mihova T."/>
            <person name="Mittelman R."/>
            <person name="Mlenga V."/>
            <person name="Montmayeur A."/>
            <person name="Mulrain L."/>
            <person name="Navidi A."/>
            <person name="Naylor J."/>
            <person name="Negash T."/>
            <person name="Nguyen T."/>
            <person name="Nguyen N."/>
            <person name="Nicol R."/>
            <person name="Norbu C."/>
            <person name="Norbu N."/>
            <person name="Novod N."/>
            <person name="O'Neill B."/>
            <person name="Osman S."/>
            <person name="Markiewicz E."/>
            <person name="Oyono O.L."/>
            <person name="Patti C."/>
            <person name="Phunkhang P."/>
            <person name="Pierre F."/>
            <person name="Priest M."/>
            <person name="Raghuraman S."/>
            <person name="Rege F."/>
            <person name="Reyes R."/>
            <person name="Rise C."/>
            <person name="Rogov P."/>
            <person name="Ross K."/>
            <person name="Ryan E."/>
            <person name="Settipalli S."/>
            <person name="Shea T."/>
            <person name="Sherpa N."/>
            <person name="Shi L."/>
            <person name="Shih D."/>
            <person name="Sparrow T."/>
            <person name="Spaulding J."/>
            <person name="Stalker J."/>
            <person name="Stange-Thomann N."/>
            <person name="Stavropoulos S."/>
            <person name="Stone C."/>
            <person name="Strader C."/>
            <person name="Tesfaye S."/>
            <person name="Thomson T."/>
            <person name="Thoulutsang Y."/>
            <person name="Thoulutsang D."/>
            <person name="Topham K."/>
            <person name="Topping I."/>
            <person name="Tsamla T."/>
            <person name="Vassiliev H."/>
            <person name="Vo A."/>
            <person name="Wangchuk T."/>
            <person name="Wangdi T."/>
            <person name="Weiand M."/>
            <person name="Wilkinson J."/>
            <person name="Wilson A."/>
            <person name="Yadav S."/>
            <person name="Young G."/>
            <person name="Yu Q."/>
            <person name="Zembek L."/>
            <person name="Zhong D."/>
            <person name="Zimmer A."/>
            <person name="Zwirko Z."/>
            <person name="Jaffe D.B."/>
            <person name="Alvarez P."/>
            <person name="Brockman W."/>
            <person name="Butler J."/>
            <person name="Chin C."/>
            <person name="Gnerre S."/>
            <person name="Grabherr M."/>
            <person name="Kleber M."/>
            <person name="Mauceli E."/>
            <person name="MacCallum I."/>
        </authorList>
    </citation>
    <scope>NUCLEOTIDE SEQUENCE [LARGE SCALE GENOMIC DNA]</scope>
    <source>
        <strain evidence="2">Rob3c / Tucson 14021-0248.25</strain>
    </source>
</reference>
<dbReference type="EMBL" id="CH681796">
    <property type="protein sequence ID" value="EDW54741.1"/>
    <property type="molecule type" value="Genomic_DNA"/>
</dbReference>